<dbReference type="SUPFAM" id="SSF109604">
    <property type="entry name" value="HD-domain/PDEase-like"/>
    <property type="match status" value="1"/>
</dbReference>
<gene>
    <name evidence="1" type="primary">yfdR</name>
    <name evidence="1" type="ORF">APECO1_2048</name>
</gene>
<dbReference type="EMBL" id="CP000468">
    <property type="protein sequence ID" value="ABJ03890.1"/>
    <property type="molecule type" value="Genomic_DNA"/>
</dbReference>
<evidence type="ECO:0000313" key="1">
    <source>
        <dbReference type="EMBL" id="ABJ03890.1"/>
    </source>
</evidence>
<sequence length="188" mass="21570">MVQHIYVENKMSFIKTFSGKHFYYDRINKDDIVINDIAVSLSNICRFAGHLSHFYSVAQHAVLCSQLVPQEFAFEALMHDATEAYCQDIPAPLKRLLPDYKRMEEKIDAVIREKYGLPPVMSTPVKYADLIMLATERRDLGLDDGSFWPVLEGIPATEMFKVIPLSPGHAYGMFMERFNELSELRKCA</sequence>
<organism evidence="1 2">
    <name type="scientific">Escherichia coli O1:K1 / APEC</name>
    <dbReference type="NCBI Taxonomy" id="405955"/>
    <lineage>
        <taxon>Bacteria</taxon>
        <taxon>Pseudomonadati</taxon>
        <taxon>Pseudomonadota</taxon>
        <taxon>Gammaproteobacteria</taxon>
        <taxon>Enterobacterales</taxon>
        <taxon>Enterobacteriaceae</taxon>
        <taxon>Escherichia</taxon>
    </lineage>
</organism>
<dbReference type="KEGG" id="ecv:APECO1_2048"/>
<protein>
    <recommendedName>
        <fullName evidence="3">HD family hydrolase</fullName>
    </recommendedName>
</protein>
<proteinExistence type="predicted"/>
<reference evidence="1 2" key="1">
    <citation type="journal article" date="2007" name="J. Bacteriol.">
        <title>The genome sequence of avian pathogenic Escherichia coli strain O1:K1:H7 shares strong similarities with human extraintestinal pathogenic E. coli genomes.</title>
        <authorList>
            <person name="Johnson T.J."/>
            <person name="Kariyawasam S."/>
            <person name="Wannemuehler Y."/>
            <person name="Mangiamele P."/>
            <person name="Johnson S.J."/>
            <person name="Doetkott C."/>
            <person name="Skyberg J.A."/>
            <person name="Lynne A.M."/>
            <person name="Johnson J.R."/>
            <person name="Nolan L.K."/>
        </authorList>
    </citation>
    <scope>NUCLEOTIDE SEQUENCE [LARGE SCALE GENOMIC DNA]</scope>
    <source>
        <strain evidence="1">APEC O1</strain>
    </source>
</reference>
<dbReference type="AlphaFoldDB" id="A0A0H2Z6W8"/>
<evidence type="ECO:0000313" key="2">
    <source>
        <dbReference type="Proteomes" id="UP000008216"/>
    </source>
</evidence>
<dbReference type="Proteomes" id="UP000008216">
    <property type="component" value="Chromosome"/>
</dbReference>
<dbReference type="Gene3D" id="1.10.3210.10">
    <property type="entry name" value="Hypothetical protein af1432"/>
    <property type="match status" value="1"/>
</dbReference>
<name>A0A0H2Z6W8_ECOK1</name>
<dbReference type="FunFam" id="1.10.3210.10:FF:000023">
    <property type="entry name" value="HD family hydrolase"/>
    <property type="match status" value="1"/>
</dbReference>
<evidence type="ECO:0008006" key="3">
    <source>
        <dbReference type="Google" id="ProtNLM"/>
    </source>
</evidence>
<accession>A0A0H2Z6W8</accession>
<keyword evidence="2" id="KW-1185">Reference proteome</keyword>
<dbReference type="HOGENOM" id="CLU_089999_3_0_6"/>